<dbReference type="Pfam" id="PF04892">
    <property type="entry name" value="VanZ"/>
    <property type="match status" value="1"/>
</dbReference>
<dbReference type="RefSeq" id="WP_094092692.1">
    <property type="nucleotide sequence ID" value="NZ_BMHF01000013.1"/>
</dbReference>
<keyword evidence="4" id="KW-1185">Reference proteome</keyword>
<name>A0ABQ1GKH6_9BACL</name>
<evidence type="ECO:0000313" key="4">
    <source>
        <dbReference type="Proteomes" id="UP000609323"/>
    </source>
</evidence>
<feature type="transmembrane region" description="Helical" evidence="1">
    <location>
        <begin position="127"/>
        <end position="145"/>
    </location>
</feature>
<dbReference type="InterPro" id="IPR053150">
    <property type="entry name" value="Teicoplanin_resist-assoc"/>
</dbReference>
<sequence length="147" mass="17517">MPRSSYFKNPYLRFVLLAVFVIYALIMIKLLFLRGASYQWRVYDYNLVPFRTIKRYIIHKDRFNFDTWFKNLFGNIVLFIPLGVFPPLLREKFFRFKPFILLVVSILLAVELVQLFTRVGSFDVDDLILNMFGALIGFVLVKFCTKH</sequence>
<dbReference type="Proteomes" id="UP000609323">
    <property type="component" value="Unassembled WGS sequence"/>
</dbReference>
<feature type="transmembrane region" description="Helical" evidence="1">
    <location>
        <begin position="96"/>
        <end position="115"/>
    </location>
</feature>
<reference evidence="4" key="1">
    <citation type="journal article" date="2019" name="Int. J. Syst. Evol. Microbiol.">
        <title>The Global Catalogue of Microorganisms (GCM) 10K type strain sequencing project: providing services to taxonomists for standard genome sequencing and annotation.</title>
        <authorList>
            <consortium name="The Broad Institute Genomics Platform"/>
            <consortium name="The Broad Institute Genome Sequencing Center for Infectious Disease"/>
            <person name="Wu L."/>
            <person name="Ma J."/>
        </authorList>
    </citation>
    <scope>NUCLEOTIDE SEQUENCE [LARGE SCALE GENOMIC DNA]</scope>
    <source>
        <strain evidence="4">CGMCC 1.15044</strain>
    </source>
</reference>
<evidence type="ECO:0000259" key="2">
    <source>
        <dbReference type="Pfam" id="PF04892"/>
    </source>
</evidence>
<dbReference type="PANTHER" id="PTHR36834">
    <property type="entry name" value="MEMBRANE PROTEIN-RELATED"/>
    <property type="match status" value="1"/>
</dbReference>
<feature type="transmembrane region" description="Helical" evidence="1">
    <location>
        <begin position="72"/>
        <end position="89"/>
    </location>
</feature>
<keyword evidence="1" id="KW-0812">Transmembrane</keyword>
<dbReference type="PANTHER" id="PTHR36834:SF1">
    <property type="entry name" value="INTEGRAL MEMBRANE PROTEIN"/>
    <property type="match status" value="1"/>
</dbReference>
<dbReference type="InterPro" id="IPR006976">
    <property type="entry name" value="VanZ-like"/>
</dbReference>
<keyword evidence="1" id="KW-0472">Membrane</keyword>
<dbReference type="EMBL" id="BMHF01000013">
    <property type="protein sequence ID" value="GGA45304.1"/>
    <property type="molecule type" value="Genomic_DNA"/>
</dbReference>
<evidence type="ECO:0000256" key="1">
    <source>
        <dbReference type="SAM" id="Phobius"/>
    </source>
</evidence>
<proteinExistence type="predicted"/>
<organism evidence="3 4">
    <name type="scientific">Paenibacillus physcomitrellae</name>
    <dbReference type="NCBI Taxonomy" id="1619311"/>
    <lineage>
        <taxon>Bacteria</taxon>
        <taxon>Bacillati</taxon>
        <taxon>Bacillota</taxon>
        <taxon>Bacilli</taxon>
        <taxon>Bacillales</taxon>
        <taxon>Paenibacillaceae</taxon>
        <taxon>Paenibacillus</taxon>
    </lineage>
</organism>
<accession>A0ABQ1GKH6</accession>
<keyword evidence="1" id="KW-1133">Transmembrane helix</keyword>
<comment type="caution">
    <text evidence="3">The sequence shown here is derived from an EMBL/GenBank/DDBJ whole genome shotgun (WGS) entry which is preliminary data.</text>
</comment>
<feature type="domain" description="VanZ-like" evidence="2">
    <location>
        <begin position="20"/>
        <end position="143"/>
    </location>
</feature>
<feature type="transmembrane region" description="Helical" evidence="1">
    <location>
        <begin position="12"/>
        <end position="32"/>
    </location>
</feature>
<gene>
    <name evidence="3" type="ORF">GCM10010917_33250</name>
</gene>
<evidence type="ECO:0000313" key="3">
    <source>
        <dbReference type="EMBL" id="GGA45304.1"/>
    </source>
</evidence>
<protein>
    <recommendedName>
        <fullName evidence="2">VanZ-like domain-containing protein</fullName>
    </recommendedName>
</protein>